<sequence length="421" mass="45614">MNQAVLIDIDALRVGMFIQLELGWINHPFPMSSFRLSSPDQIRVLREIGLQSVRYIPAKSTVTAANAGLRSEEARDEPESDAMVQAELGAADLLAQFNARQQHCNLRFQEATRTYAAVSAHVRAEPAQAREQAEALIRTCVSDLLTRGPCAVHLLADGVSQRSAAHAVNVMVLALLLGQAIGLQAQQLHGLALSALLHDLGKVNLPAHIGEPGAALRAADMQRYHSHVGLSVELAQNMALPSDVLIAIAQHHEMADGSGYPLHLVADDISRWGQILALVNRYDRLCNPLHGDQALTPHEAVAKLFAQLRGSFDASVLGAFIRLMGVYPPGSLVQLVDGRLAVVMVVDPARPLRPWVVPHQPDVPRSQVALLNLAQTPELGILRSLKPAQLPRAALEYLLPQPRICYFFARALDSLGEGDAA</sequence>
<dbReference type="InterPro" id="IPR003607">
    <property type="entry name" value="HD/PDEase_dom"/>
</dbReference>
<dbReference type="Pfam" id="PF11871">
    <property type="entry name" value="DUF3391"/>
    <property type="match status" value="1"/>
</dbReference>
<keyword evidence="3" id="KW-1185">Reference proteome</keyword>
<dbReference type="InterPro" id="IPR006675">
    <property type="entry name" value="HDIG_dom"/>
</dbReference>
<dbReference type="InterPro" id="IPR037522">
    <property type="entry name" value="HD_GYP_dom"/>
</dbReference>
<feature type="domain" description="HD-GYP" evidence="1">
    <location>
        <begin position="141"/>
        <end position="336"/>
    </location>
</feature>
<gene>
    <name evidence="2" type="ORF">P4826_18370</name>
</gene>
<evidence type="ECO:0000313" key="2">
    <source>
        <dbReference type="EMBL" id="WOO32323.1"/>
    </source>
</evidence>
<organism evidence="2 3">
    <name type="scientific">Diaphorobacter limosus</name>
    <dbReference type="NCBI Taxonomy" id="3036128"/>
    <lineage>
        <taxon>Bacteria</taxon>
        <taxon>Pseudomonadati</taxon>
        <taxon>Pseudomonadota</taxon>
        <taxon>Betaproteobacteria</taxon>
        <taxon>Burkholderiales</taxon>
        <taxon>Comamonadaceae</taxon>
        <taxon>Diaphorobacter</taxon>
    </lineage>
</organism>
<dbReference type="CDD" id="cd00077">
    <property type="entry name" value="HDc"/>
    <property type="match status" value="1"/>
</dbReference>
<dbReference type="Proteomes" id="UP001303211">
    <property type="component" value="Chromosome"/>
</dbReference>
<dbReference type="Gene3D" id="1.10.3210.10">
    <property type="entry name" value="Hypothetical protein af1432"/>
    <property type="match status" value="1"/>
</dbReference>
<name>A0ABZ0J2R8_9BURK</name>
<dbReference type="Pfam" id="PF13487">
    <property type="entry name" value="HD_5"/>
    <property type="match status" value="1"/>
</dbReference>
<proteinExistence type="predicted"/>
<protein>
    <submittedName>
        <fullName evidence="2">DUF3391 domain-containing protein</fullName>
    </submittedName>
</protein>
<evidence type="ECO:0000313" key="3">
    <source>
        <dbReference type="Proteomes" id="UP001303211"/>
    </source>
</evidence>
<dbReference type="RefSeq" id="WP_317701784.1">
    <property type="nucleotide sequence ID" value="NZ_CP136921.1"/>
</dbReference>
<dbReference type="PROSITE" id="PS51832">
    <property type="entry name" value="HD_GYP"/>
    <property type="match status" value="1"/>
</dbReference>
<dbReference type="EMBL" id="CP136921">
    <property type="protein sequence ID" value="WOO32323.1"/>
    <property type="molecule type" value="Genomic_DNA"/>
</dbReference>
<dbReference type="SUPFAM" id="SSF109604">
    <property type="entry name" value="HD-domain/PDEase-like"/>
    <property type="match status" value="1"/>
</dbReference>
<evidence type="ECO:0000259" key="1">
    <source>
        <dbReference type="PROSITE" id="PS51832"/>
    </source>
</evidence>
<dbReference type="InterPro" id="IPR021812">
    <property type="entry name" value="DUF3391"/>
</dbReference>
<reference evidence="2 3" key="1">
    <citation type="submission" date="2023-03" db="EMBL/GenBank/DDBJ databases">
        <title>Diaphorobacter basophil sp. nov., isolated from a sewage-treatment plant.</title>
        <authorList>
            <person name="Yang K."/>
        </authorList>
    </citation>
    <scope>NUCLEOTIDE SEQUENCE [LARGE SCALE GENOMIC DNA]</scope>
    <source>
        <strain evidence="2 3">Y-1</strain>
    </source>
</reference>
<dbReference type="NCBIfam" id="TIGR00277">
    <property type="entry name" value="HDIG"/>
    <property type="match status" value="1"/>
</dbReference>
<dbReference type="PANTHER" id="PTHR43155">
    <property type="entry name" value="CYCLIC DI-GMP PHOSPHODIESTERASE PA4108-RELATED"/>
    <property type="match status" value="1"/>
</dbReference>
<dbReference type="PANTHER" id="PTHR43155:SF2">
    <property type="entry name" value="CYCLIC DI-GMP PHOSPHODIESTERASE PA4108"/>
    <property type="match status" value="1"/>
</dbReference>
<accession>A0ABZ0J2R8</accession>